<evidence type="ECO:0000313" key="3">
    <source>
        <dbReference type="Proteomes" id="UP001345963"/>
    </source>
</evidence>
<feature type="compositionally biased region" description="Basic and acidic residues" evidence="1">
    <location>
        <begin position="31"/>
        <end position="53"/>
    </location>
</feature>
<dbReference type="Proteomes" id="UP001345963">
    <property type="component" value="Unassembled WGS sequence"/>
</dbReference>
<evidence type="ECO:0000313" key="2">
    <source>
        <dbReference type="EMBL" id="MED6236840.1"/>
    </source>
</evidence>
<feature type="region of interest" description="Disordered" evidence="1">
    <location>
        <begin position="22"/>
        <end position="60"/>
    </location>
</feature>
<name>A0ABU7AG30_9TELE</name>
<organism evidence="2 3">
    <name type="scientific">Ataeniobius toweri</name>
    <dbReference type="NCBI Taxonomy" id="208326"/>
    <lineage>
        <taxon>Eukaryota</taxon>
        <taxon>Metazoa</taxon>
        <taxon>Chordata</taxon>
        <taxon>Craniata</taxon>
        <taxon>Vertebrata</taxon>
        <taxon>Euteleostomi</taxon>
        <taxon>Actinopterygii</taxon>
        <taxon>Neopterygii</taxon>
        <taxon>Teleostei</taxon>
        <taxon>Neoteleostei</taxon>
        <taxon>Acanthomorphata</taxon>
        <taxon>Ovalentaria</taxon>
        <taxon>Atherinomorphae</taxon>
        <taxon>Cyprinodontiformes</taxon>
        <taxon>Goodeidae</taxon>
        <taxon>Ataeniobius</taxon>
    </lineage>
</organism>
<proteinExistence type="predicted"/>
<dbReference type="EMBL" id="JAHUTI010012959">
    <property type="protein sequence ID" value="MED6236840.1"/>
    <property type="molecule type" value="Genomic_DNA"/>
</dbReference>
<comment type="caution">
    <text evidence="2">The sequence shown here is derived from an EMBL/GenBank/DDBJ whole genome shotgun (WGS) entry which is preliminary data.</text>
</comment>
<keyword evidence="3" id="KW-1185">Reference proteome</keyword>
<protein>
    <submittedName>
        <fullName evidence="2">Uncharacterized protein</fullName>
    </submittedName>
</protein>
<evidence type="ECO:0000256" key="1">
    <source>
        <dbReference type="SAM" id="MobiDB-lite"/>
    </source>
</evidence>
<accession>A0ABU7AG30</accession>
<gene>
    <name evidence="2" type="ORF">ATANTOWER_015044</name>
</gene>
<sequence>MYVQSLQFFYYQISQAWLDDTEKSKPNGMKENVDGDQEKRTEWRDSRGWEENITRNGEQDGEQEKMLNAEQQRRSGGLVVPCLNLLIAVI</sequence>
<reference evidence="2 3" key="1">
    <citation type="submission" date="2021-07" db="EMBL/GenBank/DDBJ databases">
        <authorList>
            <person name="Palmer J.M."/>
        </authorList>
    </citation>
    <scope>NUCLEOTIDE SEQUENCE [LARGE SCALE GENOMIC DNA]</scope>
    <source>
        <strain evidence="2 3">AT_MEX2019</strain>
        <tissue evidence="2">Muscle</tissue>
    </source>
</reference>